<dbReference type="EMBL" id="OC014803">
    <property type="protein sequence ID" value="CAD7268603.1"/>
    <property type="molecule type" value="Genomic_DNA"/>
</dbReference>
<protein>
    <submittedName>
        <fullName evidence="2">Uncharacterized protein</fullName>
    </submittedName>
</protein>
<gene>
    <name evidence="2" type="ORF">TSIB3V08_LOCUS12605</name>
</gene>
<proteinExistence type="predicted"/>
<sequence length="96" mass="10654">MQSPTSSERELEPKIRTQTNAAEQDNKENVGASSNVKGVVKVSPVDGTPAPYGDCKPYRRVNFDVKEEVNMVKRDCKPARTIKSCPPVFILSCRKT</sequence>
<name>A0A7R9G638_TIMSH</name>
<evidence type="ECO:0000313" key="2">
    <source>
        <dbReference type="EMBL" id="CAD7268603.1"/>
    </source>
</evidence>
<feature type="region of interest" description="Disordered" evidence="1">
    <location>
        <begin position="1"/>
        <end position="36"/>
    </location>
</feature>
<dbReference type="AlphaFoldDB" id="A0A7R9G638"/>
<evidence type="ECO:0000256" key="1">
    <source>
        <dbReference type="SAM" id="MobiDB-lite"/>
    </source>
</evidence>
<organism evidence="2">
    <name type="scientific">Timema shepardi</name>
    <name type="common">Walking stick</name>
    <dbReference type="NCBI Taxonomy" id="629360"/>
    <lineage>
        <taxon>Eukaryota</taxon>
        <taxon>Metazoa</taxon>
        <taxon>Ecdysozoa</taxon>
        <taxon>Arthropoda</taxon>
        <taxon>Hexapoda</taxon>
        <taxon>Insecta</taxon>
        <taxon>Pterygota</taxon>
        <taxon>Neoptera</taxon>
        <taxon>Polyneoptera</taxon>
        <taxon>Phasmatodea</taxon>
        <taxon>Timematodea</taxon>
        <taxon>Timematoidea</taxon>
        <taxon>Timematidae</taxon>
        <taxon>Timema</taxon>
    </lineage>
</organism>
<accession>A0A7R9G638</accession>
<reference evidence="2" key="1">
    <citation type="submission" date="2020-11" db="EMBL/GenBank/DDBJ databases">
        <authorList>
            <person name="Tran Van P."/>
        </authorList>
    </citation>
    <scope>NUCLEOTIDE SEQUENCE</scope>
</reference>